<keyword evidence="1" id="KW-1133">Transmembrane helix</keyword>
<dbReference type="Proteomes" id="UP000024635">
    <property type="component" value="Unassembled WGS sequence"/>
</dbReference>
<gene>
    <name evidence="2" type="primary">Acey_s0188.g1137</name>
    <name evidence="2" type="synonym">Acey-C14C10.6</name>
    <name evidence="2" type="ORF">Y032_0188g1137</name>
</gene>
<dbReference type="STRING" id="53326.A0A016SQR6"/>
<keyword evidence="3" id="KW-1185">Reference proteome</keyword>
<keyword evidence="1" id="KW-0472">Membrane</keyword>
<name>A0A016SQR6_9BILA</name>
<reference evidence="3" key="1">
    <citation type="journal article" date="2015" name="Nat. Genet.">
        <title>The genome and transcriptome of the zoonotic hookworm Ancylostoma ceylanicum identify infection-specific gene families.</title>
        <authorList>
            <person name="Schwarz E.M."/>
            <person name="Hu Y."/>
            <person name="Antoshechkin I."/>
            <person name="Miller M.M."/>
            <person name="Sternberg P.W."/>
            <person name="Aroian R.V."/>
        </authorList>
    </citation>
    <scope>NUCLEOTIDE SEQUENCE</scope>
    <source>
        <strain evidence="3">HY135</strain>
    </source>
</reference>
<accession>A0A016SQR6</accession>
<dbReference type="OrthoDB" id="5846778at2759"/>
<feature type="transmembrane region" description="Helical" evidence="1">
    <location>
        <begin position="71"/>
        <end position="91"/>
    </location>
</feature>
<feature type="transmembrane region" description="Helical" evidence="1">
    <location>
        <begin position="114"/>
        <end position="131"/>
    </location>
</feature>
<feature type="transmembrane region" description="Helical" evidence="1">
    <location>
        <begin position="46"/>
        <end position="64"/>
    </location>
</feature>
<protein>
    <submittedName>
        <fullName evidence="2">Uncharacterized protein</fullName>
    </submittedName>
</protein>
<evidence type="ECO:0000313" key="2">
    <source>
        <dbReference type="EMBL" id="EYB92920.1"/>
    </source>
</evidence>
<dbReference type="AlphaFoldDB" id="A0A016SQR6"/>
<keyword evidence="1" id="KW-0812">Transmembrane</keyword>
<evidence type="ECO:0000256" key="1">
    <source>
        <dbReference type="SAM" id="Phobius"/>
    </source>
</evidence>
<organism evidence="2 3">
    <name type="scientific">Ancylostoma ceylanicum</name>
    <dbReference type="NCBI Taxonomy" id="53326"/>
    <lineage>
        <taxon>Eukaryota</taxon>
        <taxon>Metazoa</taxon>
        <taxon>Ecdysozoa</taxon>
        <taxon>Nematoda</taxon>
        <taxon>Chromadorea</taxon>
        <taxon>Rhabditida</taxon>
        <taxon>Rhabditina</taxon>
        <taxon>Rhabditomorpha</taxon>
        <taxon>Strongyloidea</taxon>
        <taxon>Ancylostomatidae</taxon>
        <taxon>Ancylostomatinae</taxon>
        <taxon>Ancylostoma</taxon>
    </lineage>
</organism>
<sequence>MSSLSRCSRAWLSFLLLQDVGIIWMCCSGQATLLFKNATAPVARQYSLVVAVICIVRLFLLGFFESFPMHACHITVTTLYTLTMGAEMFYYKTMDSSTPNFVRVVVQGILPENVLPVVTVILFTIAQRWLYELPPVGPVRRKGRLFAKHYMEGDLLNPPESDDVRELRKKQL</sequence>
<proteinExistence type="predicted"/>
<evidence type="ECO:0000313" key="3">
    <source>
        <dbReference type="Proteomes" id="UP000024635"/>
    </source>
</evidence>
<dbReference type="EMBL" id="JARK01001524">
    <property type="protein sequence ID" value="EYB92920.1"/>
    <property type="molecule type" value="Genomic_DNA"/>
</dbReference>
<comment type="caution">
    <text evidence="2">The sequence shown here is derived from an EMBL/GenBank/DDBJ whole genome shotgun (WGS) entry which is preliminary data.</text>
</comment>